<dbReference type="PROSITE" id="PS00061">
    <property type="entry name" value="ADH_SHORT"/>
    <property type="match status" value="1"/>
</dbReference>
<dbReference type="CDD" id="cd05374">
    <property type="entry name" value="17beta-HSD-like_SDR_c"/>
    <property type="match status" value="1"/>
</dbReference>
<dbReference type="InterPro" id="IPR051911">
    <property type="entry name" value="SDR_oxidoreductase"/>
</dbReference>
<dbReference type="SUPFAM" id="SSF51735">
    <property type="entry name" value="NAD(P)-binding Rossmann-fold domains"/>
    <property type="match status" value="1"/>
</dbReference>
<dbReference type="InterPro" id="IPR036291">
    <property type="entry name" value="NAD(P)-bd_dom_sf"/>
</dbReference>
<dbReference type="PANTHER" id="PTHR43976">
    <property type="entry name" value="SHORT CHAIN DEHYDROGENASE"/>
    <property type="match status" value="1"/>
</dbReference>
<accession>A0A4P6V517</accession>
<dbReference type="OrthoDB" id="9793825at2"/>
<protein>
    <submittedName>
        <fullName evidence="4">SDR family NAD(P)-dependent oxidoreductase</fullName>
    </submittedName>
</protein>
<proteinExistence type="inferred from homology"/>
<evidence type="ECO:0000313" key="4">
    <source>
        <dbReference type="EMBL" id="QBK31889.1"/>
    </source>
</evidence>
<dbReference type="Proteomes" id="UP000293719">
    <property type="component" value="Chromosome"/>
</dbReference>
<organism evidence="4 5">
    <name type="scientific">Roseitalea porphyridii</name>
    <dbReference type="NCBI Taxonomy" id="1852022"/>
    <lineage>
        <taxon>Bacteria</taxon>
        <taxon>Pseudomonadati</taxon>
        <taxon>Pseudomonadota</taxon>
        <taxon>Alphaproteobacteria</taxon>
        <taxon>Hyphomicrobiales</taxon>
        <taxon>Ahrensiaceae</taxon>
        <taxon>Roseitalea</taxon>
    </lineage>
</organism>
<dbReference type="Pfam" id="PF00106">
    <property type="entry name" value="adh_short"/>
    <property type="match status" value="1"/>
</dbReference>
<evidence type="ECO:0000256" key="3">
    <source>
        <dbReference type="RuleBase" id="RU000363"/>
    </source>
</evidence>
<keyword evidence="5" id="KW-1185">Reference proteome</keyword>
<dbReference type="PANTHER" id="PTHR43976:SF16">
    <property type="entry name" value="SHORT-CHAIN DEHYDROGENASE_REDUCTASE FAMILY PROTEIN"/>
    <property type="match status" value="1"/>
</dbReference>
<evidence type="ECO:0000313" key="5">
    <source>
        <dbReference type="Proteomes" id="UP000293719"/>
    </source>
</evidence>
<reference evidence="4 5" key="1">
    <citation type="journal article" date="2017" name="Int. J. Syst. Evol. Microbiol.">
        <title>Roseitalea porphyridii gen. nov., sp. nov., isolated from a red alga, and reclassification of Hoeflea suaedae Chung et al. 2013 as Pseudohoeflea suaedae gen. nov., comb. nov.</title>
        <authorList>
            <person name="Hyeon J.W."/>
            <person name="Jeong S.E."/>
            <person name="Baek K."/>
            <person name="Jeon C.O."/>
        </authorList>
    </citation>
    <scope>NUCLEOTIDE SEQUENCE [LARGE SCALE GENOMIC DNA]</scope>
    <source>
        <strain evidence="4 5">MA7-20</strain>
    </source>
</reference>
<dbReference type="RefSeq" id="WP_131617538.1">
    <property type="nucleotide sequence ID" value="NZ_CP036532.1"/>
</dbReference>
<name>A0A4P6V517_9HYPH</name>
<evidence type="ECO:0000256" key="1">
    <source>
        <dbReference type="ARBA" id="ARBA00006484"/>
    </source>
</evidence>
<dbReference type="PRINTS" id="PR00080">
    <property type="entry name" value="SDRFAMILY"/>
</dbReference>
<comment type="similarity">
    <text evidence="1 3">Belongs to the short-chain dehydrogenases/reductases (SDR) family.</text>
</comment>
<dbReference type="InterPro" id="IPR002347">
    <property type="entry name" value="SDR_fam"/>
</dbReference>
<dbReference type="InterPro" id="IPR020904">
    <property type="entry name" value="Sc_DH/Rdtase_CS"/>
</dbReference>
<dbReference type="GO" id="GO:0016491">
    <property type="term" value="F:oxidoreductase activity"/>
    <property type="evidence" value="ECO:0007669"/>
    <property type="project" value="UniProtKB-KW"/>
</dbReference>
<dbReference type="Gene3D" id="3.40.50.720">
    <property type="entry name" value="NAD(P)-binding Rossmann-like Domain"/>
    <property type="match status" value="1"/>
</dbReference>
<sequence length="277" mass="29747">MARKPSIIVTGCSSGIGAYCVERLQDDGWHVIATARKAADLDRLREKGLQGVRLDYADPGSIAACAALAMELTGGRIDALFNNGAHAQPGAVEDVPVEALRAQFEANLFGWHDLTRRILPAMRAQGAGRIVNNSSVLGFVPVPLRGAYTASKYALEGLTLTMRQELAGTGVHVSLIEPGPVPSRLAVNTLAWIERYIDVEGSAHAERYRARIAQLRAGGTADDGGRALSWCYRALRSALTDANPKAHYHVTPQTRLAAAGRRLLPAGLFYRLLARGT</sequence>
<dbReference type="GeneID" id="90768727"/>
<dbReference type="KEGG" id="rpod:E0E05_15580"/>
<dbReference type="EMBL" id="CP036532">
    <property type="protein sequence ID" value="QBK31889.1"/>
    <property type="molecule type" value="Genomic_DNA"/>
</dbReference>
<dbReference type="AlphaFoldDB" id="A0A4P6V517"/>
<evidence type="ECO:0000256" key="2">
    <source>
        <dbReference type="ARBA" id="ARBA00023002"/>
    </source>
</evidence>
<dbReference type="PRINTS" id="PR00081">
    <property type="entry name" value="GDHRDH"/>
</dbReference>
<keyword evidence="2" id="KW-0560">Oxidoreductase</keyword>
<gene>
    <name evidence="4" type="ORF">E0E05_15580</name>
</gene>